<keyword evidence="2" id="KW-0560">Oxidoreductase</keyword>
<feature type="domain" description="Gfo/Idh/MocA-like oxidoreductase N-terminal" evidence="3">
    <location>
        <begin position="5"/>
        <end position="123"/>
    </location>
</feature>
<name>A0A4S4LJ57_9AGAM</name>
<accession>A0A4S4LJ57</accession>
<dbReference type="OrthoDB" id="446809at2759"/>
<evidence type="ECO:0000256" key="2">
    <source>
        <dbReference type="ARBA" id="ARBA00023002"/>
    </source>
</evidence>
<dbReference type="PANTHER" id="PTHR43708:SF5">
    <property type="entry name" value="CONSERVED EXPRESSED OXIDOREDUCTASE (EUROFUNG)-RELATED"/>
    <property type="match status" value="1"/>
</dbReference>
<comment type="similarity">
    <text evidence="1">Belongs to the Gfo/Idh/MocA family.</text>
</comment>
<dbReference type="PANTHER" id="PTHR43708">
    <property type="entry name" value="CONSERVED EXPRESSED OXIDOREDUCTASE (EUROFUNG)"/>
    <property type="match status" value="1"/>
</dbReference>
<feature type="domain" description="Gfo/Idh/MocA-like oxidoreductase C-terminal" evidence="4">
    <location>
        <begin position="151"/>
        <end position="372"/>
    </location>
</feature>
<dbReference type="Proteomes" id="UP000310158">
    <property type="component" value="Unassembled WGS sequence"/>
</dbReference>
<protein>
    <recommendedName>
        <fullName evidence="7">Gfo/Idh/MocA-like oxidoreductase N-terminal domain-containing protein</fullName>
    </recommendedName>
</protein>
<dbReference type="AlphaFoldDB" id="A0A4S4LJ57"/>
<reference evidence="5 6" key="1">
    <citation type="submission" date="2019-02" db="EMBL/GenBank/DDBJ databases">
        <title>Genome sequencing of the rare red list fungi Bondarzewia mesenterica.</title>
        <authorList>
            <person name="Buettner E."/>
            <person name="Kellner H."/>
        </authorList>
    </citation>
    <scope>NUCLEOTIDE SEQUENCE [LARGE SCALE GENOMIC DNA]</scope>
    <source>
        <strain evidence="5 6">DSM 108281</strain>
    </source>
</reference>
<dbReference type="Gene3D" id="3.30.360.10">
    <property type="entry name" value="Dihydrodipicolinate Reductase, domain 2"/>
    <property type="match status" value="1"/>
</dbReference>
<dbReference type="Pfam" id="PF01408">
    <property type="entry name" value="GFO_IDH_MocA"/>
    <property type="match status" value="1"/>
</dbReference>
<dbReference type="Pfam" id="PF02894">
    <property type="entry name" value="GFO_IDH_MocA_C"/>
    <property type="match status" value="1"/>
</dbReference>
<evidence type="ECO:0000313" key="6">
    <source>
        <dbReference type="Proteomes" id="UP000310158"/>
    </source>
</evidence>
<gene>
    <name evidence="5" type="ORF">EW146_g8533</name>
</gene>
<sequence length="374" mass="41025">MAPIKTCVLGVGLAGLAFHVPFVLALPDLFTLYAVLERNPTSEGGKVKKRFGISPKIYRTIDDVLADPEIELIIIGTPNETHYPYAKAALQAGKHVLVDKPITPTSAEARELANLASSKNLVLYPFQNRRWDSDFFALRRLLALPPTDPQSLGDLVEFESHFDRYRMELKGSWQDEPRPAAGQTYNLGTHLIDQTLTLFGKPKSVTAFIENVRGVGNPDVDDSFTIFLRYPAGSVSPHPFTAILRAHILSVRAPQPRYLVRGTKGTYTKFGVDVQEGQLKVIPTAEGVHAAEYGREPEAIWGTLHNLAADGTVKQSVWPSSEPGSYVGLFRNLAAAIREGAEQAVKVEESALVIEIIELAKKSSKEGRTIEVSA</sequence>
<comment type="caution">
    <text evidence="5">The sequence shown here is derived from an EMBL/GenBank/DDBJ whole genome shotgun (WGS) entry which is preliminary data.</text>
</comment>
<proteinExistence type="inferred from homology"/>
<dbReference type="InterPro" id="IPR000683">
    <property type="entry name" value="Gfo/Idh/MocA-like_OxRdtase_N"/>
</dbReference>
<evidence type="ECO:0008006" key="7">
    <source>
        <dbReference type="Google" id="ProtNLM"/>
    </source>
</evidence>
<keyword evidence="6" id="KW-1185">Reference proteome</keyword>
<dbReference type="InterPro" id="IPR004104">
    <property type="entry name" value="Gfo/Idh/MocA-like_OxRdtase_C"/>
</dbReference>
<dbReference type="GO" id="GO:0016491">
    <property type="term" value="F:oxidoreductase activity"/>
    <property type="evidence" value="ECO:0007669"/>
    <property type="project" value="UniProtKB-KW"/>
</dbReference>
<evidence type="ECO:0000256" key="1">
    <source>
        <dbReference type="ARBA" id="ARBA00010928"/>
    </source>
</evidence>
<dbReference type="GO" id="GO:0000166">
    <property type="term" value="F:nucleotide binding"/>
    <property type="evidence" value="ECO:0007669"/>
    <property type="project" value="InterPro"/>
</dbReference>
<dbReference type="InterPro" id="IPR036291">
    <property type="entry name" value="NAD(P)-bd_dom_sf"/>
</dbReference>
<evidence type="ECO:0000259" key="4">
    <source>
        <dbReference type="Pfam" id="PF02894"/>
    </source>
</evidence>
<dbReference type="Gene3D" id="3.40.50.720">
    <property type="entry name" value="NAD(P)-binding Rossmann-like Domain"/>
    <property type="match status" value="1"/>
</dbReference>
<dbReference type="EMBL" id="SGPL01000601">
    <property type="protein sequence ID" value="THH09930.1"/>
    <property type="molecule type" value="Genomic_DNA"/>
</dbReference>
<dbReference type="InterPro" id="IPR051317">
    <property type="entry name" value="Gfo/Idh/MocA_oxidoreduct"/>
</dbReference>
<evidence type="ECO:0000259" key="3">
    <source>
        <dbReference type="Pfam" id="PF01408"/>
    </source>
</evidence>
<dbReference type="SUPFAM" id="SSF51735">
    <property type="entry name" value="NAD(P)-binding Rossmann-fold domains"/>
    <property type="match status" value="1"/>
</dbReference>
<evidence type="ECO:0000313" key="5">
    <source>
        <dbReference type="EMBL" id="THH09930.1"/>
    </source>
</evidence>
<organism evidence="5 6">
    <name type="scientific">Bondarzewia mesenterica</name>
    <dbReference type="NCBI Taxonomy" id="1095465"/>
    <lineage>
        <taxon>Eukaryota</taxon>
        <taxon>Fungi</taxon>
        <taxon>Dikarya</taxon>
        <taxon>Basidiomycota</taxon>
        <taxon>Agaricomycotina</taxon>
        <taxon>Agaricomycetes</taxon>
        <taxon>Russulales</taxon>
        <taxon>Bondarzewiaceae</taxon>
        <taxon>Bondarzewia</taxon>
    </lineage>
</organism>